<accession>A0AAW0R4Q4</accession>
<dbReference type="AlphaFoldDB" id="A0AAW0R4Q4"/>
<comment type="caution">
    <text evidence="1">The sequence shown here is derived from an EMBL/GenBank/DDBJ whole genome shotgun (WGS) entry which is preliminary data.</text>
</comment>
<proteinExistence type="predicted"/>
<keyword evidence="2" id="KW-1185">Reference proteome</keyword>
<dbReference type="Proteomes" id="UP001392437">
    <property type="component" value="Unassembled WGS sequence"/>
</dbReference>
<sequence length="223" mass="26561">MPGRKFRHNDQHKWEVYQNLPPGGPLLTEFSNKPFKSNRTRGQGTIQYPAVHWSSNTRTLINLAPPDDKEFYLRETEIFVIREVQKLGKDIKHIWIRMHVHSQARTRTEFTNLPTGEVEDADPHITVYLGTERDHINLHGHFYVKWPEPPNNDMKKTELDRLREEALKTTPYELMDPSDRRRTPSQMNLARWQARNPELWKWVPKVIKPQPSRVDEIRELESW</sequence>
<reference evidence="1 2" key="1">
    <citation type="submission" date="2023-01" db="EMBL/GenBank/DDBJ databases">
        <title>Analysis of 21 Apiospora genomes using comparative genomics revels a genus with tremendous synthesis potential of carbohydrate active enzymes and secondary metabolites.</title>
        <authorList>
            <person name="Sorensen T."/>
        </authorList>
    </citation>
    <scope>NUCLEOTIDE SEQUENCE [LARGE SCALE GENOMIC DNA]</scope>
    <source>
        <strain evidence="1 2">CBS 117206</strain>
    </source>
</reference>
<name>A0AAW0R4Q4_9PEZI</name>
<evidence type="ECO:0000313" key="2">
    <source>
        <dbReference type="Proteomes" id="UP001392437"/>
    </source>
</evidence>
<protein>
    <submittedName>
        <fullName evidence="1">Uncharacterized protein</fullName>
    </submittedName>
</protein>
<organism evidence="1 2">
    <name type="scientific">Apiospora kogelbergensis</name>
    <dbReference type="NCBI Taxonomy" id="1337665"/>
    <lineage>
        <taxon>Eukaryota</taxon>
        <taxon>Fungi</taxon>
        <taxon>Dikarya</taxon>
        <taxon>Ascomycota</taxon>
        <taxon>Pezizomycotina</taxon>
        <taxon>Sordariomycetes</taxon>
        <taxon>Xylariomycetidae</taxon>
        <taxon>Amphisphaeriales</taxon>
        <taxon>Apiosporaceae</taxon>
        <taxon>Apiospora</taxon>
    </lineage>
</organism>
<gene>
    <name evidence="1" type="ORF">PG999_003774</name>
</gene>
<dbReference type="EMBL" id="JAQQWP010000003">
    <property type="protein sequence ID" value="KAK8123856.1"/>
    <property type="molecule type" value="Genomic_DNA"/>
</dbReference>
<evidence type="ECO:0000313" key="1">
    <source>
        <dbReference type="EMBL" id="KAK8123856.1"/>
    </source>
</evidence>